<evidence type="ECO:0000313" key="2">
    <source>
        <dbReference type="Proteomes" id="UP000664203"/>
    </source>
</evidence>
<dbReference type="AlphaFoldDB" id="A0A8H3F198"/>
<reference evidence="1" key="1">
    <citation type="submission" date="2021-03" db="EMBL/GenBank/DDBJ databases">
        <authorList>
            <person name="Tagirdzhanova G."/>
        </authorList>
    </citation>
    <scope>NUCLEOTIDE SEQUENCE</scope>
</reference>
<organism evidence="1 2">
    <name type="scientific">Alectoria fallacina</name>
    <dbReference type="NCBI Taxonomy" id="1903189"/>
    <lineage>
        <taxon>Eukaryota</taxon>
        <taxon>Fungi</taxon>
        <taxon>Dikarya</taxon>
        <taxon>Ascomycota</taxon>
        <taxon>Pezizomycotina</taxon>
        <taxon>Lecanoromycetes</taxon>
        <taxon>OSLEUM clade</taxon>
        <taxon>Lecanoromycetidae</taxon>
        <taxon>Lecanorales</taxon>
        <taxon>Lecanorineae</taxon>
        <taxon>Parmeliaceae</taxon>
        <taxon>Alectoria</taxon>
    </lineage>
</organism>
<gene>
    <name evidence="1" type="ORF">ALECFALPRED_010574</name>
</gene>
<dbReference type="Proteomes" id="UP000664203">
    <property type="component" value="Unassembled WGS sequence"/>
</dbReference>
<comment type="caution">
    <text evidence="1">The sequence shown here is derived from an EMBL/GenBank/DDBJ whole genome shotgun (WGS) entry which is preliminary data.</text>
</comment>
<dbReference type="EMBL" id="CAJPDR010000089">
    <property type="protein sequence ID" value="CAF9916249.1"/>
    <property type="molecule type" value="Genomic_DNA"/>
</dbReference>
<keyword evidence="2" id="KW-1185">Reference proteome</keyword>
<name>A0A8H3F198_9LECA</name>
<protein>
    <submittedName>
        <fullName evidence="1">Uncharacterized protein</fullName>
    </submittedName>
</protein>
<evidence type="ECO:0000313" key="1">
    <source>
        <dbReference type="EMBL" id="CAF9916249.1"/>
    </source>
</evidence>
<proteinExistence type="predicted"/>
<sequence length="72" mass="7563">MSLGKDEEHSGAGDSRKIAEEYEKAKAAVREPKTEIGAEIVEIVNAADRESVDISSNKIGCGFIGRAVSNAG</sequence>
<accession>A0A8H3F198</accession>